<dbReference type="InterPro" id="IPR040079">
    <property type="entry name" value="Glutathione_S-Trfase"/>
</dbReference>
<comment type="similarity">
    <text evidence="3">Belongs to the GST superfamily.</text>
</comment>
<organism evidence="6 7">
    <name type="scientific">Quillaja saponaria</name>
    <name type="common">Soap bark tree</name>
    <dbReference type="NCBI Taxonomy" id="32244"/>
    <lineage>
        <taxon>Eukaryota</taxon>
        <taxon>Viridiplantae</taxon>
        <taxon>Streptophyta</taxon>
        <taxon>Embryophyta</taxon>
        <taxon>Tracheophyta</taxon>
        <taxon>Spermatophyta</taxon>
        <taxon>Magnoliopsida</taxon>
        <taxon>eudicotyledons</taxon>
        <taxon>Gunneridae</taxon>
        <taxon>Pentapetalae</taxon>
        <taxon>rosids</taxon>
        <taxon>fabids</taxon>
        <taxon>Fabales</taxon>
        <taxon>Quillajaceae</taxon>
        <taxon>Quillaja</taxon>
    </lineage>
</organism>
<dbReference type="InterPro" id="IPR036282">
    <property type="entry name" value="Glutathione-S-Trfase_C_sf"/>
</dbReference>
<comment type="caution">
    <text evidence="6">The sequence shown here is derived from an EMBL/GenBank/DDBJ whole genome shotgun (WGS) entry which is preliminary data.</text>
</comment>
<keyword evidence="1 3" id="KW-0808">Transferase</keyword>
<sequence>HKKVPVLIHKGKPISESLIILQYLDDVWKHQYQLHSHDPYNRANQGFWIDYFDKKIADCGRRMWASKGEDQEAAKKEFIECLKLLEGELDNNKRYFEGDYFWGFGHCPNTILLQVLLHMRCSAKFSIEKECPKLMEWVKRCYSRESVSKTLPDPYKVYDYVLELKKRFGIE</sequence>
<accession>A0AAD7KMP5</accession>
<evidence type="ECO:0000313" key="6">
    <source>
        <dbReference type="EMBL" id="KAJ7941500.1"/>
    </source>
</evidence>
<name>A0AAD7KMP5_QUISA</name>
<dbReference type="InterPro" id="IPR036249">
    <property type="entry name" value="Thioredoxin-like_sf"/>
</dbReference>
<dbReference type="PROSITE" id="PS50405">
    <property type="entry name" value="GST_CTER"/>
    <property type="match status" value="1"/>
</dbReference>
<dbReference type="PANTHER" id="PTHR11260">
    <property type="entry name" value="GLUTATHIONE S-TRANSFERASE, GST, SUPERFAMILY, GST DOMAIN CONTAINING"/>
    <property type="match status" value="1"/>
</dbReference>
<dbReference type="EMBL" id="JARAOO010000266">
    <property type="protein sequence ID" value="KAJ7941500.1"/>
    <property type="molecule type" value="Genomic_DNA"/>
</dbReference>
<evidence type="ECO:0000259" key="4">
    <source>
        <dbReference type="PROSITE" id="PS50404"/>
    </source>
</evidence>
<comment type="subcellular location">
    <subcellularLocation>
        <location evidence="3">Cytoplasm</location>
        <location evidence="3">Cytosol</location>
    </subcellularLocation>
</comment>
<dbReference type="InterPro" id="IPR045073">
    <property type="entry name" value="Omega/Tau-like"/>
</dbReference>
<comment type="function">
    <text evidence="3">Is involved in the conjugation of reduced glutathione to a wide number of exogenous and endogenous hydrophobic electrophiles.</text>
</comment>
<comment type="catalytic activity">
    <reaction evidence="2 3">
        <text>RX + glutathione = an S-substituted glutathione + a halide anion + H(+)</text>
        <dbReference type="Rhea" id="RHEA:16437"/>
        <dbReference type="ChEBI" id="CHEBI:15378"/>
        <dbReference type="ChEBI" id="CHEBI:16042"/>
        <dbReference type="ChEBI" id="CHEBI:17792"/>
        <dbReference type="ChEBI" id="CHEBI:57925"/>
        <dbReference type="ChEBI" id="CHEBI:90779"/>
        <dbReference type="EC" id="2.5.1.18"/>
    </reaction>
</comment>
<evidence type="ECO:0000256" key="2">
    <source>
        <dbReference type="ARBA" id="ARBA00047960"/>
    </source>
</evidence>
<dbReference type="Gene3D" id="1.20.1050.10">
    <property type="match status" value="1"/>
</dbReference>
<gene>
    <name evidence="6" type="ORF">O6P43_035450</name>
</gene>
<evidence type="ECO:0000313" key="7">
    <source>
        <dbReference type="Proteomes" id="UP001163823"/>
    </source>
</evidence>
<dbReference type="SUPFAM" id="SSF52833">
    <property type="entry name" value="Thioredoxin-like"/>
    <property type="match status" value="1"/>
</dbReference>
<keyword evidence="3" id="KW-0963">Cytoplasm</keyword>
<dbReference type="InterPro" id="IPR010987">
    <property type="entry name" value="Glutathione-S-Trfase_C-like"/>
</dbReference>
<feature type="non-terminal residue" evidence="6">
    <location>
        <position position="1"/>
    </location>
</feature>
<dbReference type="InterPro" id="IPR004045">
    <property type="entry name" value="Glutathione_S-Trfase_N"/>
</dbReference>
<dbReference type="Gene3D" id="3.40.30.10">
    <property type="entry name" value="Glutaredoxin"/>
    <property type="match status" value="1"/>
</dbReference>
<dbReference type="PROSITE" id="PS50404">
    <property type="entry name" value="GST_NTER"/>
    <property type="match status" value="1"/>
</dbReference>
<dbReference type="AlphaFoldDB" id="A0AAD7KMP5"/>
<evidence type="ECO:0000256" key="1">
    <source>
        <dbReference type="ARBA" id="ARBA00022679"/>
    </source>
</evidence>
<reference evidence="6" key="1">
    <citation type="journal article" date="2023" name="Science">
        <title>Elucidation of the pathway for biosynthesis of saponin adjuvants from the soapbark tree.</title>
        <authorList>
            <person name="Reed J."/>
            <person name="Orme A."/>
            <person name="El-Demerdash A."/>
            <person name="Owen C."/>
            <person name="Martin L.B.B."/>
            <person name="Misra R.C."/>
            <person name="Kikuchi S."/>
            <person name="Rejzek M."/>
            <person name="Martin A.C."/>
            <person name="Harkess A."/>
            <person name="Leebens-Mack J."/>
            <person name="Louveau T."/>
            <person name="Stephenson M.J."/>
            <person name="Osbourn A."/>
        </authorList>
    </citation>
    <scope>NUCLEOTIDE SEQUENCE</scope>
    <source>
        <strain evidence="6">S10</strain>
    </source>
</reference>
<dbReference type="CDD" id="cd03185">
    <property type="entry name" value="GST_C_Tau"/>
    <property type="match status" value="1"/>
</dbReference>
<dbReference type="SFLD" id="SFLDS00019">
    <property type="entry name" value="Glutathione_Transferase_(cytos"/>
    <property type="match status" value="1"/>
</dbReference>
<evidence type="ECO:0000259" key="5">
    <source>
        <dbReference type="PROSITE" id="PS50405"/>
    </source>
</evidence>
<keyword evidence="7" id="KW-1185">Reference proteome</keyword>
<dbReference type="GO" id="GO:0004364">
    <property type="term" value="F:glutathione transferase activity"/>
    <property type="evidence" value="ECO:0007669"/>
    <property type="project" value="UniProtKB-UniRule"/>
</dbReference>
<dbReference type="InterPro" id="IPR045074">
    <property type="entry name" value="GST_C_Tau"/>
</dbReference>
<feature type="domain" description="GST C-terminal" evidence="5">
    <location>
        <begin position="38"/>
        <end position="168"/>
    </location>
</feature>
<dbReference type="Proteomes" id="UP001163823">
    <property type="component" value="Unassembled WGS sequence"/>
</dbReference>
<dbReference type="PANTHER" id="PTHR11260:SF725">
    <property type="entry name" value="GLUTATHIONE TRANSFERASE"/>
    <property type="match status" value="1"/>
</dbReference>
<dbReference type="SUPFAM" id="SSF47616">
    <property type="entry name" value="GST C-terminal domain-like"/>
    <property type="match status" value="1"/>
</dbReference>
<protein>
    <recommendedName>
        <fullName evidence="3">Glutathione S-transferase</fullName>
        <ecNumber evidence="3">2.5.1.18</ecNumber>
    </recommendedName>
</protein>
<feature type="domain" description="GST N-terminal" evidence="4">
    <location>
        <begin position="1"/>
        <end position="32"/>
    </location>
</feature>
<evidence type="ECO:0000256" key="3">
    <source>
        <dbReference type="RuleBase" id="RU369102"/>
    </source>
</evidence>
<dbReference type="GO" id="GO:0006749">
    <property type="term" value="P:glutathione metabolic process"/>
    <property type="evidence" value="ECO:0007669"/>
    <property type="project" value="InterPro"/>
</dbReference>
<dbReference type="KEGG" id="qsa:O6P43_035450"/>
<dbReference type="GO" id="GO:0005829">
    <property type="term" value="C:cytosol"/>
    <property type="evidence" value="ECO:0007669"/>
    <property type="project" value="UniProtKB-SubCell"/>
</dbReference>
<dbReference type="Pfam" id="PF02798">
    <property type="entry name" value="GST_N"/>
    <property type="match status" value="1"/>
</dbReference>
<dbReference type="EC" id="2.5.1.18" evidence="3"/>
<proteinExistence type="inferred from homology"/>